<dbReference type="PANTHER" id="PTHR21310:SF15">
    <property type="entry name" value="AMINOGLYCOSIDE PHOSPHOTRANSFERASE DOMAIN-CONTAINING PROTEIN"/>
    <property type="match status" value="1"/>
</dbReference>
<reference evidence="2 3" key="1">
    <citation type="submission" date="2024-02" db="EMBL/GenBank/DDBJ databases">
        <title>Discinaceae phylogenomics.</title>
        <authorList>
            <person name="Dirks A.C."/>
            <person name="James T.Y."/>
        </authorList>
    </citation>
    <scope>NUCLEOTIDE SEQUENCE [LARGE SCALE GENOMIC DNA]</scope>
    <source>
        <strain evidence="2 3">ACD0624</strain>
    </source>
</reference>
<gene>
    <name evidence="2" type="ORF">Q9L58_005141</name>
</gene>
<sequence length="294" mass="33028">MQEDSTASTPCSACGATSELLRCCGYISHVRLFYGASDRGAWAMGSDHILKERPAKLPMDEGANLKFLKENTTIPVPKILNEWVDSGGRYFILMERIKGKTLEEAWPTMSTADRERIAEQTAEYLVQLRKLQSPRMQSLAGGPVFDAFLDMGSDTYTPHGPISSDDGLWEDMATGLEKLPERARAGLRKRMPAVGPFTFTHGDLTNVNIIVNDDGNLAGIIDWEWSGFFPAWWEFAVSSMAHSQSDAEWKALLRGCMGNQYSEGRQFWRSLWFVHRYPDLDETGQSTLSELLEE</sequence>
<dbReference type="Gene3D" id="3.90.1200.10">
    <property type="match status" value="1"/>
</dbReference>
<dbReference type="Pfam" id="PF01636">
    <property type="entry name" value="APH"/>
    <property type="match status" value="1"/>
</dbReference>
<dbReference type="InterPro" id="IPR051678">
    <property type="entry name" value="AGP_Transferase"/>
</dbReference>
<proteinExistence type="predicted"/>
<dbReference type="EMBL" id="JBBBZM010000060">
    <property type="protein sequence ID" value="KAL0635898.1"/>
    <property type="molecule type" value="Genomic_DNA"/>
</dbReference>
<dbReference type="CDD" id="cd05120">
    <property type="entry name" value="APH_ChoK_like"/>
    <property type="match status" value="1"/>
</dbReference>
<dbReference type="PANTHER" id="PTHR21310">
    <property type="entry name" value="AMINOGLYCOSIDE PHOSPHOTRANSFERASE-RELATED-RELATED"/>
    <property type="match status" value="1"/>
</dbReference>
<evidence type="ECO:0000313" key="2">
    <source>
        <dbReference type="EMBL" id="KAL0635898.1"/>
    </source>
</evidence>
<accession>A0ABR3GJ69</accession>
<dbReference type="InterPro" id="IPR011009">
    <property type="entry name" value="Kinase-like_dom_sf"/>
</dbReference>
<protein>
    <recommendedName>
        <fullName evidence="1">Aminoglycoside phosphotransferase domain-containing protein</fullName>
    </recommendedName>
</protein>
<dbReference type="Proteomes" id="UP001447188">
    <property type="component" value="Unassembled WGS sequence"/>
</dbReference>
<comment type="caution">
    <text evidence="2">The sequence shown here is derived from an EMBL/GenBank/DDBJ whole genome shotgun (WGS) entry which is preliminary data.</text>
</comment>
<evidence type="ECO:0000313" key="3">
    <source>
        <dbReference type="Proteomes" id="UP001447188"/>
    </source>
</evidence>
<name>A0ABR3GJ69_9PEZI</name>
<feature type="domain" description="Aminoglycoside phosphotransferase" evidence="1">
    <location>
        <begin position="56"/>
        <end position="249"/>
    </location>
</feature>
<dbReference type="InterPro" id="IPR002575">
    <property type="entry name" value="Aminoglycoside_PTrfase"/>
</dbReference>
<dbReference type="SUPFAM" id="SSF56112">
    <property type="entry name" value="Protein kinase-like (PK-like)"/>
    <property type="match status" value="1"/>
</dbReference>
<keyword evidence="3" id="KW-1185">Reference proteome</keyword>
<organism evidence="2 3">
    <name type="scientific">Discina gigas</name>
    <dbReference type="NCBI Taxonomy" id="1032678"/>
    <lineage>
        <taxon>Eukaryota</taxon>
        <taxon>Fungi</taxon>
        <taxon>Dikarya</taxon>
        <taxon>Ascomycota</taxon>
        <taxon>Pezizomycotina</taxon>
        <taxon>Pezizomycetes</taxon>
        <taxon>Pezizales</taxon>
        <taxon>Discinaceae</taxon>
        <taxon>Discina</taxon>
    </lineage>
</organism>
<evidence type="ECO:0000259" key="1">
    <source>
        <dbReference type="Pfam" id="PF01636"/>
    </source>
</evidence>